<evidence type="ECO:0000313" key="1">
    <source>
        <dbReference type="EMBL" id="KRY45787.1"/>
    </source>
</evidence>
<dbReference type="AlphaFoldDB" id="A0A0V1C8Y6"/>
<dbReference type="EMBL" id="JYDI01000330">
    <property type="protein sequence ID" value="KRY45787.1"/>
    <property type="molecule type" value="Genomic_DNA"/>
</dbReference>
<name>A0A0V1C8Y6_TRIBR</name>
<dbReference type="Proteomes" id="UP000054653">
    <property type="component" value="Unassembled WGS sequence"/>
</dbReference>
<gene>
    <name evidence="1" type="ORF">T03_366</name>
</gene>
<accession>A0A0V1C8Y6</accession>
<protein>
    <submittedName>
        <fullName evidence="1">Uncharacterized protein</fullName>
    </submittedName>
</protein>
<evidence type="ECO:0000313" key="2">
    <source>
        <dbReference type="Proteomes" id="UP000054653"/>
    </source>
</evidence>
<reference evidence="1 2" key="1">
    <citation type="submission" date="2015-01" db="EMBL/GenBank/DDBJ databases">
        <title>Evolution of Trichinella species and genotypes.</title>
        <authorList>
            <person name="Korhonen P.K."/>
            <person name="Edoardo P."/>
            <person name="Giuseppe L.R."/>
            <person name="Gasser R.B."/>
        </authorList>
    </citation>
    <scope>NUCLEOTIDE SEQUENCE [LARGE SCALE GENOMIC DNA]</scope>
    <source>
        <strain evidence="1">ISS120</strain>
    </source>
</reference>
<sequence length="134" mass="15217">MIRAPCCDPSDVTLHYKRGEQIQLLLRYLCYKHENRHVVSPALLLPFSVRSTTSSRPLSTAKQTHQVAGSTNCDVSEKLFRIKIFNDSPRIRAMSGQLHCPTSSSSTITAHLMPFRLYIEPERLLPSYQMIDGL</sequence>
<keyword evidence="2" id="KW-1185">Reference proteome</keyword>
<proteinExistence type="predicted"/>
<organism evidence="1 2">
    <name type="scientific">Trichinella britovi</name>
    <name type="common">Parasitic roundworm</name>
    <dbReference type="NCBI Taxonomy" id="45882"/>
    <lineage>
        <taxon>Eukaryota</taxon>
        <taxon>Metazoa</taxon>
        <taxon>Ecdysozoa</taxon>
        <taxon>Nematoda</taxon>
        <taxon>Enoplea</taxon>
        <taxon>Dorylaimia</taxon>
        <taxon>Trichinellida</taxon>
        <taxon>Trichinellidae</taxon>
        <taxon>Trichinella</taxon>
    </lineage>
</organism>
<comment type="caution">
    <text evidence="1">The sequence shown here is derived from an EMBL/GenBank/DDBJ whole genome shotgun (WGS) entry which is preliminary data.</text>
</comment>